<reference evidence="2 3" key="1">
    <citation type="submission" date="2018-11" db="EMBL/GenBank/DDBJ databases">
        <title>Genomic Encyclopedia of Type Strains, Phase IV (KMG-IV): sequencing the most valuable type-strain genomes for metagenomic binning, comparative biology and taxonomic classification.</title>
        <authorList>
            <person name="Goeker M."/>
        </authorList>
    </citation>
    <scope>NUCLEOTIDE SEQUENCE [LARGE SCALE GENOMIC DNA]</scope>
    <source>
        <strain evidence="2 3">DSM 29158</strain>
    </source>
</reference>
<dbReference type="AlphaFoldDB" id="A0A3N5BNC5"/>
<dbReference type="RefSeq" id="WP_123807552.1">
    <property type="nucleotide sequence ID" value="NZ_RKRK01000002.1"/>
</dbReference>
<accession>A0A3N5BNC5</accession>
<keyword evidence="1" id="KW-1133">Transmembrane helix</keyword>
<keyword evidence="1" id="KW-0472">Membrane</keyword>
<dbReference type="Proteomes" id="UP000277108">
    <property type="component" value="Unassembled WGS sequence"/>
</dbReference>
<dbReference type="InterPro" id="IPR020138">
    <property type="entry name" value="Uncharacterised_YqzF"/>
</dbReference>
<sequence length="76" mass="8809">MKYIALLILVIPAVILGVGIKLLRDTVFGVQLDLFPNIYLQLIVSLICIVFGIWFLGGYFFHRENKFEHRNKQSNK</sequence>
<keyword evidence="1" id="KW-0812">Transmembrane</keyword>
<dbReference type="Pfam" id="PF11118">
    <property type="entry name" value="DUF2627"/>
    <property type="match status" value="1"/>
</dbReference>
<proteinExistence type="predicted"/>
<gene>
    <name evidence="2" type="ORF">EDD62_0707</name>
</gene>
<comment type="caution">
    <text evidence="2">The sequence shown here is derived from an EMBL/GenBank/DDBJ whole genome shotgun (WGS) entry which is preliminary data.</text>
</comment>
<protein>
    <submittedName>
        <fullName evidence="2">Uncharacterized protein DUF2627</fullName>
    </submittedName>
</protein>
<feature type="transmembrane region" description="Helical" evidence="1">
    <location>
        <begin position="38"/>
        <end position="61"/>
    </location>
</feature>
<keyword evidence="3" id="KW-1185">Reference proteome</keyword>
<evidence type="ECO:0000313" key="2">
    <source>
        <dbReference type="EMBL" id="RPF58069.1"/>
    </source>
</evidence>
<name>A0A3N5BNC5_9BACL</name>
<evidence type="ECO:0000256" key="1">
    <source>
        <dbReference type="SAM" id="Phobius"/>
    </source>
</evidence>
<organism evidence="2 3">
    <name type="scientific">Abyssicoccus albus</name>
    <dbReference type="NCBI Taxonomy" id="1817405"/>
    <lineage>
        <taxon>Bacteria</taxon>
        <taxon>Bacillati</taxon>
        <taxon>Bacillota</taxon>
        <taxon>Bacilli</taxon>
        <taxon>Bacillales</taxon>
        <taxon>Abyssicoccaceae</taxon>
    </lineage>
</organism>
<evidence type="ECO:0000313" key="3">
    <source>
        <dbReference type="Proteomes" id="UP000277108"/>
    </source>
</evidence>
<dbReference type="EMBL" id="RKRK01000002">
    <property type="protein sequence ID" value="RPF58069.1"/>
    <property type="molecule type" value="Genomic_DNA"/>
</dbReference>
<dbReference type="OrthoDB" id="2989757at2"/>